<protein>
    <submittedName>
        <fullName evidence="1">Uncharacterized protein</fullName>
    </submittedName>
</protein>
<dbReference type="EMBL" id="JBDFQZ010000001">
    <property type="protein sequence ID" value="KAK9757394.1"/>
    <property type="molecule type" value="Genomic_DNA"/>
</dbReference>
<dbReference type="SUPFAM" id="SSF56801">
    <property type="entry name" value="Acetyl-CoA synthetase-like"/>
    <property type="match status" value="1"/>
</dbReference>
<keyword evidence="2" id="KW-1185">Reference proteome</keyword>
<dbReference type="Proteomes" id="UP001443914">
    <property type="component" value="Unassembled WGS sequence"/>
</dbReference>
<sequence>MFYADRTSIIYGEARFTWSQTYDRCRRLASAFQSLGVGKNDVELRGKKENKGKEKRVWSATFCRIGHHQKATTRNSAIKRRSS</sequence>
<dbReference type="AlphaFoldDB" id="A0AAW1NHJ1"/>
<comment type="caution">
    <text evidence="1">The sequence shown here is derived from an EMBL/GenBank/DDBJ whole genome shotgun (WGS) entry which is preliminary data.</text>
</comment>
<evidence type="ECO:0000313" key="1">
    <source>
        <dbReference type="EMBL" id="KAK9757394.1"/>
    </source>
</evidence>
<proteinExistence type="predicted"/>
<gene>
    <name evidence="1" type="ORF">RND81_01G159400</name>
</gene>
<reference evidence="1" key="1">
    <citation type="submission" date="2024-03" db="EMBL/GenBank/DDBJ databases">
        <title>WGS assembly of Saponaria officinalis var. Norfolk2.</title>
        <authorList>
            <person name="Jenkins J."/>
            <person name="Shu S."/>
            <person name="Grimwood J."/>
            <person name="Barry K."/>
            <person name="Goodstein D."/>
            <person name="Schmutz J."/>
            <person name="Leebens-Mack J."/>
            <person name="Osbourn A."/>
        </authorList>
    </citation>
    <scope>NUCLEOTIDE SEQUENCE [LARGE SCALE GENOMIC DNA]</scope>
    <source>
        <strain evidence="1">JIC</strain>
    </source>
</reference>
<organism evidence="1 2">
    <name type="scientific">Saponaria officinalis</name>
    <name type="common">Common soapwort</name>
    <name type="synonym">Lychnis saponaria</name>
    <dbReference type="NCBI Taxonomy" id="3572"/>
    <lineage>
        <taxon>Eukaryota</taxon>
        <taxon>Viridiplantae</taxon>
        <taxon>Streptophyta</taxon>
        <taxon>Embryophyta</taxon>
        <taxon>Tracheophyta</taxon>
        <taxon>Spermatophyta</taxon>
        <taxon>Magnoliopsida</taxon>
        <taxon>eudicotyledons</taxon>
        <taxon>Gunneridae</taxon>
        <taxon>Pentapetalae</taxon>
        <taxon>Caryophyllales</taxon>
        <taxon>Caryophyllaceae</taxon>
        <taxon>Caryophylleae</taxon>
        <taxon>Saponaria</taxon>
    </lineage>
</organism>
<dbReference type="Gene3D" id="3.40.50.980">
    <property type="match status" value="1"/>
</dbReference>
<name>A0AAW1NHJ1_SAPOF</name>
<evidence type="ECO:0000313" key="2">
    <source>
        <dbReference type="Proteomes" id="UP001443914"/>
    </source>
</evidence>
<accession>A0AAW1NHJ1</accession>